<gene>
    <name evidence="1" type="ORF">LCGC14_0317730</name>
</gene>
<accession>A0A0F9TQA4</accession>
<comment type="caution">
    <text evidence="1">The sequence shown here is derived from an EMBL/GenBank/DDBJ whole genome shotgun (WGS) entry which is preliminary data.</text>
</comment>
<name>A0A0F9TQA4_9ZZZZ</name>
<sequence>MNETTNPARPEWERVRDELTEVDKDIADQHERVWEVQRRLSDQVRALLVKMIFEEELIPKTGWHLPPQEGKDRLDIHHEASSHDAAWKPLIEVWSNQGWPHGSLVLTGTELDEEVALRIDDSEMSILFKPPSRLSEFLKSYGLTVQADALAETKRGLEESLQVVEALMKALEVD</sequence>
<evidence type="ECO:0000313" key="1">
    <source>
        <dbReference type="EMBL" id="KKN81514.1"/>
    </source>
</evidence>
<proteinExistence type="predicted"/>
<reference evidence="1" key="1">
    <citation type="journal article" date="2015" name="Nature">
        <title>Complex archaea that bridge the gap between prokaryotes and eukaryotes.</title>
        <authorList>
            <person name="Spang A."/>
            <person name="Saw J.H."/>
            <person name="Jorgensen S.L."/>
            <person name="Zaremba-Niedzwiedzka K."/>
            <person name="Martijn J."/>
            <person name="Lind A.E."/>
            <person name="van Eijk R."/>
            <person name="Schleper C."/>
            <person name="Guy L."/>
            <person name="Ettema T.J."/>
        </authorList>
    </citation>
    <scope>NUCLEOTIDE SEQUENCE</scope>
</reference>
<organism evidence="1">
    <name type="scientific">marine sediment metagenome</name>
    <dbReference type="NCBI Taxonomy" id="412755"/>
    <lineage>
        <taxon>unclassified sequences</taxon>
        <taxon>metagenomes</taxon>
        <taxon>ecological metagenomes</taxon>
    </lineage>
</organism>
<dbReference type="AlphaFoldDB" id="A0A0F9TQA4"/>
<protein>
    <submittedName>
        <fullName evidence="1">Uncharacterized protein</fullName>
    </submittedName>
</protein>
<dbReference type="EMBL" id="LAZR01000213">
    <property type="protein sequence ID" value="KKN81514.1"/>
    <property type="molecule type" value="Genomic_DNA"/>
</dbReference>